<reference evidence="8" key="1">
    <citation type="journal article" date="2019" name="Int. J. Syst. Evol. Microbiol.">
        <title>The Global Catalogue of Microorganisms (GCM) 10K type strain sequencing project: providing services to taxonomists for standard genome sequencing and annotation.</title>
        <authorList>
            <consortium name="The Broad Institute Genomics Platform"/>
            <consortium name="The Broad Institute Genome Sequencing Center for Infectious Disease"/>
            <person name="Wu L."/>
            <person name="Ma J."/>
        </authorList>
    </citation>
    <scope>NUCLEOTIDE SEQUENCE [LARGE SCALE GENOMIC DNA]</scope>
    <source>
        <strain evidence="8">CCUG 63369</strain>
    </source>
</reference>
<evidence type="ECO:0000313" key="8">
    <source>
        <dbReference type="Proteomes" id="UP001596956"/>
    </source>
</evidence>
<feature type="binding site" evidence="5">
    <location>
        <position position="32"/>
    </location>
    <ligand>
        <name>S-adenosyl-L-methionine</name>
        <dbReference type="ChEBI" id="CHEBI:59789"/>
    </ligand>
</feature>
<dbReference type="SMART" id="SM00650">
    <property type="entry name" value="rADc"/>
    <property type="match status" value="1"/>
</dbReference>
<dbReference type="Proteomes" id="UP001596956">
    <property type="component" value="Unassembled WGS sequence"/>
</dbReference>
<keyword evidence="3 5" id="KW-0949">S-adenosyl-L-methionine</keyword>
<feature type="binding site" evidence="5">
    <location>
        <position position="16"/>
    </location>
    <ligand>
        <name>S-adenosyl-L-methionine</name>
        <dbReference type="ChEBI" id="CHEBI:59789"/>
    </ligand>
</feature>
<comment type="similarity">
    <text evidence="5">Belongs to the class I-like SAM-binding methyltransferase superfamily. rRNA adenine N(6)-methyltransferase family.</text>
</comment>
<evidence type="ECO:0000256" key="5">
    <source>
        <dbReference type="PROSITE-ProRule" id="PRU01026"/>
    </source>
</evidence>
<evidence type="ECO:0000256" key="3">
    <source>
        <dbReference type="ARBA" id="ARBA00022691"/>
    </source>
</evidence>
<feature type="domain" description="Ribosomal RNA adenine methylase transferase N-terminal" evidence="6">
    <location>
        <begin position="1"/>
        <end position="128"/>
    </location>
</feature>
<dbReference type="Gene3D" id="3.40.50.150">
    <property type="entry name" value="Vaccinia Virus protein VP39"/>
    <property type="match status" value="1"/>
</dbReference>
<dbReference type="EMBL" id="JBHTHR010001449">
    <property type="protein sequence ID" value="MFD0804205.1"/>
    <property type="molecule type" value="Genomic_DNA"/>
</dbReference>
<keyword evidence="8" id="KW-1185">Reference proteome</keyword>
<protein>
    <submittedName>
        <fullName evidence="7">rRNA adenine N-6-methyltransferase family protein</fullName>
    </submittedName>
</protein>
<dbReference type="InterPro" id="IPR001737">
    <property type="entry name" value="KsgA/Erm"/>
</dbReference>
<evidence type="ECO:0000256" key="4">
    <source>
        <dbReference type="ARBA" id="ARBA00022884"/>
    </source>
</evidence>
<evidence type="ECO:0000259" key="6">
    <source>
        <dbReference type="SMART" id="SM00650"/>
    </source>
</evidence>
<evidence type="ECO:0000256" key="2">
    <source>
        <dbReference type="ARBA" id="ARBA00022679"/>
    </source>
</evidence>
<feature type="non-terminal residue" evidence="7">
    <location>
        <position position="1"/>
    </location>
</feature>
<dbReference type="PROSITE" id="PS51689">
    <property type="entry name" value="SAM_RNA_A_N6_MT"/>
    <property type="match status" value="1"/>
</dbReference>
<gene>
    <name evidence="7" type="ORF">ACFQZU_23215</name>
</gene>
<organism evidence="7 8">
    <name type="scientific">Streptomonospora algeriensis</name>
    <dbReference type="NCBI Taxonomy" id="995084"/>
    <lineage>
        <taxon>Bacteria</taxon>
        <taxon>Bacillati</taxon>
        <taxon>Actinomycetota</taxon>
        <taxon>Actinomycetes</taxon>
        <taxon>Streptosporangiales</taxon>
        <taxon>Nocardiopsidaceae</taxon>
        <taxon>Streptomonospora</taxon>
    </lineage>
</organism>
<keyword evidence="2 5" id="KW-0808">Transferase</keyword>
<dbReference type="InterPro" id="IPR029063">
    <property type="entry name" value="SAM-dependent_MTases_sf"/>
</dbReference>
<dbReference type="Pfam" id="PF00398">
    <property type="entry name" value="RrnaAD"/>
    <property type="match status" value="1"/>
</dbReference>
<sequence>LLRSRFAPAVRVVQSDFRGAAPPPGPFHVVGNIPYSATADIVRWCLEASRPRPADRNGGAGRPVLLSATLLTQLEYARKRTGGFGRWSRLTVHSWPLFAWSMAGRVPRDRFAPVPRVDSAILRLVRRPRPLVPRTELGAYRKLVDLGFSGVGGSLRASLARAHPARRVAAALSAAGSARAALVSDASPEQWIVLHSRLNRSPAPRNAR</sequence>
<dbReference type="InterPro" id="IPR020598">
    <property type="entry name" value="rRNA_Ade_methylase_Trfase_N"/>
</dbReference>
<accession>A0ABW3BMA2</accession>
<keyword evidence="1 5" id="KW-0489">Methyltransferase</keyword>
<feature type="binding site" evidence="5">
    <location>
        <position position="1"/>
    </location>
    <ligand>
        <name>S-adenosyl-L-methionine</name>
        <dbReference type="ChEBI" id="CHEBI:59789"/>
    </ligand>
</feature>
<evidence type="ECO:0000256" key="1">
    <source>
        <dbReference type="ARBA" id="ARBA00022603"/>
    </source>
</evidence>
<dbReference type="PANTHER" id="PTHR11727:SF7">
    <property type="entry name" value="DIMETHYLADENOSINE TRANSFERASE-RELATED"/>
    <property type="match status" value="1"/>
</dbReference>
<proteinExistence type="inferred from homology"/>
<comment type="caution">
    <text evidence="5">Lacks conserved residue(s) required for the propagation of feature annotation.</text>
</comment>
<name>A0ABW3BMA2_9ACTN</name>
<evidence type="ECO:0000313" key="7">
    <source>
        <dbReference type="EMBL" id="MFD0804205.1"/>
    </source>
</evidence>
<keyword evidence="4 5" id="KW-0694">RNA-binding</keyword>
<comment type="caution">
    <text evidence="7">The sequence shown here is derived from an EMBL/GenBank/DDBJ whole genome shotgun (WGS) entry which is preliminary data.</text>
</comment>
<dbReference type="SUPFAM" id="SSF53335">
    <property type="entry name" value="S-adenosyl-L-methionine-dependent methyltransferases"/>
    <property type="match status" value="1"/>
</dbReference>
<dbReference type="PANTHER" id="PTHR11727">
    <property type="entry name" value="DIMETHYLADENOSINE TRANSFERASE"/>
    <property type="match status" value="1"/>
</dbReference>